<evidence type="ECO:0000313" key="2">
    <source>
        <dbReference type="Proteomes" id="UP000824120"/>
    </source>
</evidence>
<dbReference type="AlphaFoldDB" id="A0A9J5YKS8"/>
<proteinExistence type="predicted"/>
<evidence type="ECO:0000313" key="1">
    <source>
        <dbReference type="EMBL" id="KAG5599764.1"/>
    </source>
</evidence>
<accession>A0A9J5YKS8</accession>
<comment type="caution">
    <text evidence="1">The sequence shown here is derived from an EMBL/GenBank/DDBJ whole genome shotgun (WGS) entry which is preliminary data.</text>
</comment>
<name>A0A9J5YKS8_SOLCO</name>
<dbReference type="Proteomes" id="UP000824120">
    <property type="component" value="Chromosome 6"/>
</dbReference>
<keyword evidence="2" id="KW-1185">Reference proteome</keyword>
<gene>
    <name evidence="1" type="ORF">H5410_031134</name>
</gene>
<reference evidence="1 2" key="1">
    <citation type="submission" date="2020-09" db="EMBL/GenBank/DDBJ databases">
        <title>De no assembly of potato wild relative species, Solanum commersonii.</title>
        <authorList>
            <person name="Cho K."/>
        </authorList>
    </citation>
    <scope>NUCLEOTIDE SEQUENCE [LARGE SCALE GENOMIC DNA]</scope>
    <source>
        <strain evidence="1">LZ3.2</strain>
        <tissue evidence="1">Leaf</tissue>
    </source>
</reference>
<organism evidence="1 2">
    <name type="scientific">Solanum commersonii</name>
    <name type="common">Commerson's wild potato</name>
    <name type="synonym">Commerson's nightshade</name>
    <dbReference type="NCBI Taxonomy" id="4109"/>
    <lineage>
        <taxon>Eukaryota</taxon>
        <taxon>Viridiplantae</taxon>
        <taxon>Streptophyta</taxon>
        <taxon>Embryophyta</taxon>
        <taxon>Tracheophyta</taxon>
        <taxon>Spermatophyta</taxon>
        <taxon>Magnoliopsida</taxon>
        <taxon>eudicotyledons</taxon>
        <taxon>Gunneridae</taxon>
        <taxon>Pentapetalae</taxon>
        <taxon>asterids</taxon>
        <taxon>lamiids</taxon>
        <taxon>Solanales</taxon>
        <taxon>Solanaceae</taxon>
        <taxon>Solanoideae</taxon>
        <taxon>Solaneae</taxon>
        <taxon>Solanum</taxon>
    </lineage>
</organism>
<sequence>MWRYLTSIVIFLNLDIPDKKTYITIKKFSNIWIYRLSKNSKVKIFSKLKNESLQYYFVLELKAIIVREIGKKPLFCCENVCALDAGDNQMLAKQNWRKGHIMQRKKLKKVSHRPKGAQD</sequence>
<dbReference type="EMBL" id="JACXVP010000006">
    <property type="protein sequence ID" value="KAG5599764.1"/>
    <property type="molecule type" value="Genomic_DNA"/>
</dbReference>
<protein>
    <submittedName>
        <fullName evidence="1">Uncharacterized protein</fullName>
    </submittedName>
</protein>